<protein>
    <submittedName>
        <fullName evidence="1">Uncharacterized protein</fullName>
    </submittedName>
</protein>
<name>A0A8C0UVR3_CYACU</name>
<proteinExistence type="predicted"/>
<dbReference type="Ensembl" id="ENSCCET00000020622.1">
    <property type="protein sequence ID" value="ENSCCEP00000013240.1"/>
    <property type="gene ID" value="ENSCCEG00000012746.1"/>
</dbReference>
<dbReference type="AlphaFoldDB" id="A0A8C0UVR3"/>
<sequence>MILHTGNFTYAEVAQIGSNLAVLLRFCFNKERNVLFCGWVLRGVTLIVVSALACSPLPSQEYSLSSPGANWKCSWMIELQGCKKGHLCLRGRNVFKQQHSQLGVVQKSWWALIQPPRARPSRKMLLLSYSLSLPTAKI</sequence>
<evidence type="ECO:0000313" key="2">
    <source>
        <dbReference type="Proteomes" id="UP000694410"/>
    </source>
</evidence>
<reference evidence="1" key="2">
    <citation type="submission" date="2025-09" db="UniProtKB">
        <authorList>
            <consortium name="Ensembl"/>
        </authorList>
    </citation>
    <scope>IDENTIFICATION</scope>
</reference>
<dbReference type="Proteomes" id="UP000694410">
    <property type="component" value="Unplaced"/>
</dbReference>
<reference evidence="1" key="1">
    <citation type="submission" date="2025-08" db="UniProtKB">
        <authorList>
            <consortium name="Ensembl"/>
        </authorList>
    </citation>
    <scope>IDENTIFICATION</scope>
</reference>
<accession>A0A8C0UVR3</accession>
<evidence type="ECO:0000313" key="1">
    <source>
        <dbReference type="Ensembl" id="ENSCCEP00000013240.1"/>
    </source>
</evidence>
<keyword evidence="2" id="KW-1185">Reference proteome</keyword>
<organism evidence="1 2">
    <name type="scientific">Cyanistes caeruleus</name>
    <name type="common">Eurasian blue tit</name>
    <name type="synonym">Parus caeruleus</name>
    <dbReference type="NCBI Taxonomy" id="156563"/>
    <lineage>
        <taxon>Eukaryota</taxon>
        <taxon>Metazoa</taxon>
        <taxon>Chordata</taxon>
        <taxon>Craniata</taxon>
        <taxon>Vertebrata</taxon>
        <taxon>Euteleostomi</taxon>
        <taxon>Archelosauria</taxon>
        <taxon>Archosauria</taxon>
        <taxon>Dinosauria</taxon>
        <taxon>Saurischia</taxon>
        <taxon>Theropoda</taxon>
        <taxon>Coelurosauria</taxon>
        <taxon>Aves</taxon>
        <taxon>Neognathae</taxon>
        <taxon>Neoaves</taxon>
        <taxon>Telluraves</taxon>
        <taxon>Australaves</taxon>
        <taxon>Passeriformes</taxon>
        <taxon>Paridae</taxon>
        <taxon>Cyanistes</taxon>
    </lineage>
</organism>